<keyword evidence="1" id="KW-1133">Transmembrane helix</keyword>
<protein>
    <submittedName>
        <fullName evidence="2">Uncharacterized protein</fullName>
    </submittedName>
</protein>
<evidence type="ECO:0000313" key="3">
    <source>
        <dbReference type="Proteomes" id="UP001501510"/>
    </source>
</evidence>
<sequence length="149" mass="17485">MKKDSRDLFFVLFVSGIIGFIIGFIEVCVDYLSFQNVMILLRDVAIGVLIGFISRAWFMYLYSKKKINVKFIFFVVFITIGLISVSPAIFDSVFKNSRFFSMRVFLIFIVAEILGLGFTYYLYAYTYMMNKKLLIKKNEILKDKNKYNN</sequence>
<accession>A0ABP3UTR1</accession>
<feature type="transmembrane region" description="Helical" evidence="1">
    <location>
        <begin position="102"/>
        <end position="123"/>
    </location>
</feature>
<evidence type="ECO:0000256" key="1">
    <source>
        <dbReference type="SAM" id="Phobius"/>
    </source>
</evidence>
<proteinExistence type="predicted"/>
<name>A0ABP3UTR1_9CLOT</name>
<dbReference type="RefSeq" id="WP_343761965.1">
    <property type="nucleotide sequence ID" value="NZ_BAAACG010000010.1"/>
</dbReference>
<keyword evidence="3" id="KW-1185">Reference proteome</keyword>
<keyword evidence="1" id="KW-0812">Transmembrane</keyword>
<dbReference type="EMBL" id="BAAACG010000010">
    <property type="protein sequence ID" value="GAA0742388.1"/>
    <property type="molecule type" value="Genomic_DNA"/>
</dbReference>
<comment type="caution">
    <text evidence="2">The sequence shown here is derived from an EMBL/GenBank/DDBJ whole genome shotgun (WGS) entry which is preliminary data.</text>
</comment>
<feature type="transmembrane region" description="Helical" evidence="1">
    <location>
        <begin position="71"/>
        <end position="90"/>
    </location>
</feature>
<feature type="transmembrane region" description="Helical" evidence="1">
    <location>
        <begin position="7"/>
        <end position="25"/>
    </location>
</feature>
<gene>
    <name evidence="2" type="ORF">GCM10008906_24840</name>
</gene>
<evidence type="ECO:0000313" key="2">
    <source>
        <dbReference type="EMBL" id="GAA0742388.1"/>
    </source>
</evidence>
<keyword evidence="1" id="KW-0472">Membrane</keyword>
<dbReference type="Proteomes" id="UP001501510">
    <property type="component" value="Unassembled WGS sequence"/>
</dbReference>
<feature type="transmembrane region" description="Helical" evidence="1">
    <location>
        <begin position="37"/>
        <end position="59"/>
    </location>
</feature>
<reference evidence="3" key="1">
    <citation type="journal article" date="2019" name="Int. J. Syst. Evol. Microbiol.">
        <title>The Global Catalogue of Microorganisms (GCM) 10K type strain sequencing project: providing services to taxonomists for standard genome sequencing and annotation.</title>
        <authorList>
            <consortium name="The Broad Institute Genomics Platform"/>
            <consortium name="The Broad Institute Genome Sequencing Center for Infectious Disease"/>
            <person name="Wu L."/>
            <person name="Ma J."/>
        </authorList>
    </citation>
    <scope>NUCLEOTIDE SEQUENCE [LARGE SCALE GENOMIC DNA]</scope>
    <source>
        <strain evidence="3">JCM 1407</strain>
    </source>
</reference>
<organism evidence="2 3">
    <name type="scientific">Clostridium oceanicum</name>
    <dbReference type="NCBI Taxonomy" id="1543"/>
    <lineage>
        <taxon>Bacteria</taxon>
        <taxon>Bacillati</taxon>
        <taxon>Bacillota</taxon>
        <taxon>Clostridia</taxon>
        <taxon>Eubacteriales</taxon>
        <taxon>Clostridiaceae</taxon>
        <taxon>Clostridium</taxon>
    </lineage>
</organism>